<accession>A0A930V066</accession>
<dbReference type="Gene3D" id="3.10.450.50">
    <property type="match status" value="1"/>
</dbReference>
<feature type="domain" description="SnoaL-like" evidence="1">
    <location>
        <begin position="5"/>
        <end position="134"/>
    </location>
</feature>
<dbReference type="InterPro" id="IPR037401">
    <property type="entry name" value="SnoaL-like"/>
</dbReference>
<dbReference type="InterPro" id="IPR032710">
    <property type="entry name" value="NTF2-like_dom_sf"/>
</dbReference>
<reference evidence="2" key="1">
    <citation type="submission" date="2020-11" db="EMBL/GenBank/DDBJ databases">
        <title>Nocardioides sp. CBS4Y-1, whole genome shotgun sequence.</title>
        <authorList>
            <person name="Tuo L."/>
        </authorList>
    </citation>
    <scope>NUCLEOTIDE SEQUENCE</scope>
    <source>
        <strain evidence="2">CBS4Y-1</strain>
    </source>
</reference>
<evidence type="ECO:0000313" key="3">
    <source>
        <dbReference type="Proteomes" id="UP000656804"/>
    </source>
</evidence>
<dbReference type="Pfam" id="PF13577">
    <property type="entry name" value="SnoaL_4"/>
    <property type="match status" value="1"/>
</dbReference>
<proteinExistence type="predicted"/>
<name>A0A930V066_9ACTN</name>
<dbReference type="Proteomes" id="UP000656804">
    <property type="component" value="Unassembled WGS sequence"/>
</dbReference>
<dbReference type="SUPFAM" id="SSF54427">
    <property type="entry name" value="NTF2-like"/>
    <property type="match status" value="1"/>
</dbReference>
<sequence length="144" mass="16407">MDIAEISDRLEIAEVLTRYTRAVDEHAWDRLDQVFTADAVIDYTASGGVHDAFPTVKAWLAEVLPMFFRRTMHMLGQIEITWTDAERSAADVVAYFDNPMTLDDGSGGTKVAHFGGFYRHAMVRTPEGWRSRRLVEDIVWKRGL</sequence>
<dbReference type="RefSeq" id="WP_194502531.1">
    <property type="nucleotide sequence ID" value="NZ_JADIVZ010000002.1"/>
</dbReference>
<evidence type="ECO:0000313" key="2">
    <source>
        <dbReference type="EMBL" id="MBF4161295.1"/>
    </source>
</evidence>
<evidence type="ECO:0000259" key="1">
    <source>
        <dbReference type="Pfam" id="PF13577"/>
    </source>
</evidence>
<dbReference type="EMBL" id="JADIVZ010000002">
    <property type="protein sequence ID" value="MBF4161295.1"/>
    <property type="molecule type" value="Genomic_DNA"/>
</dbReference>
<organism evidence="2 3">
    <name type="scientific">Nocardioides acrostichi</name>
    <dbReference type="NCBI Taxonomy" id="2784339"/>
    <lineage>
        <taxon>Bacteria</taxon>
        <taxon>Bacillati</taxon>
        <taxon>Actinomycetota</taxon>
        <taxon>Actinomycetes</taxon>
        <taxon>Propionibacteriales</taxon>
        <taxon>Nocardioidaceae</taxon>
        <taxon>Nocardioides</taxon>
    </lineage>
</organism>
<keyword evidence="3" id="KW-1185">Reference proteome</keyword>
<protein>
    <submittedName>
        <fullName evidence="2">Nuclear transport factor 2 family protein</fullName>
    </submittedName>
</protein>
<dbReference type="AlphaFoldDB" id="A0A930V066"/>
<comment type="caution">
    <text evidence="2">The sequence shown here is derived from an EMBL/GenBank/DDBJ whole genome shotgun (WGS) entry which is preliminary data.</text>
</comment>
<gene>
    <name evidence="2" type="ORF">ISG29_06295</name>
</gene>